<sequence>MGKPHPIELRERVVAFVNEGNSNREAVRHFRVSPRFVNNMMILQRSSGSLAAAKQGHPPGGTKLSAHVDWISLRVALHGEVTLDELCVELAERGIEVHRATVGRFLHRLGLSNKKKPQGKRTVQTGDRQGA</sequence>
<dbReference type="Proteomes" id="UP001139089">
    <property type="component" value="Unassembled WGS sequence"/>
</dbReference>
<dbReference type="RefSeq" id="WP_231816530.1">
    <property type="nucleotide sequence ID" value="NZ_JAJOZR010000016.1"/>
</dbReference>
<dbReference type="Gene3D" id="1.10.10.10">
    <property type="entry name" value="Winged helix-like DNA-binding domain superfamily/Winged helix DNA-binding domain"/>
    <property type="match status" value="2"/>
</dbReference>
<proteinExistence type="predicted"/>
<dbReference type="InterPro" id="IPR009057">
    <property type="entry name" value="Homeodomain-like_sf"/>
</dbReference>
<dbReference type="SUPFAM" id="SSF46689">
    <property type="entry name" value="Homeodomain-like"/>
    <property type="match status" value="1"/>
</dbReference>
<name>A0A9X1T2V4_9HYPH</name>
<accession>A0A9X1T2V4</accession>
<keyword evidence="2" id="KW-1185">Reference proteome</keyword>
<evidence type="ECO:0000313" key="2">
    <source>
        <dbReference type="Proteomes" id="UP001139089"/>
    </source>
</evidence>
<evidence type="ECO:0000313" key="1">
    <source>
        <dbReference type="EMBL" id="MCD7111444.1"/>
    </source>
</evidence>
<gene>
    <name evidence="1" type="ORF">LRX75_20615</name>
</gene>
<reference evidence="1" key="1">
    <citation type="submission" date="2021-12" db="EMBL/GenBank/DDBJ databases">
        <authorList>
            <person name="Li Y."/>
        </authorList>
    </citation>
    <scope>NUCLEOTIDE SEQUENCE</scope>
    <source>
        <strain evidence="1">DKSPLA3</strain>
    </source>
</reference>
<protein>
    <submittedName>
        <fullName evidence="1">Transposase</fullName>
    </submittedName>
</protein>
<dbReference type="EMBL" id="JAJOZR010000016">
    <property type="protein sequence ID" value="MCD7111444.1"/>
    <property type="molecule type" value="Genomic_DNA"/>
</dbReference>
<comment type="caution">
    <text evidence="1">The sequence shown here is derived from an EMBL/GenBank/DDBJ whole genome shotgun (WGS) entry which is preliminary data.</text>
</comment>
<dbReference type="InterPro" id="IPR036388">
    <property type="entry name" value="WH-like_DNA-bd_sf"/>
</dbReference>
<dbReference type="AlphaFoldDB" id="A0A9X1T2V4"/>
<organism evidence="1 2">
    <name type="scientific">Rhizobium quercicola</name>
    <dbReference type="NCBI Taxonomy" id="2901226"/>
    <lineage>
        <taxon>Bacteria</taxon>
        <taxon>Pseudomonadati</taxon>
        <taxon>Pseudomonadota</taxon>
        <taxon>Alphaproteobacteria</taxon>
        <taxon>Hyphomicrobiales</taxon>
        <taxon>Rhizobiaceae</taxon>
        <taxon>Rhizobium/Agrobacterium group</taxon>
        <taxon>Rhizobium</taxon>
    </lineage>
</organism>